<keyword evidence="8" id="KW-0520">NAD</keyword>
<dbReference type="GO" id="GO:0052856">
    <property type="term" value="F:NAD(P)HX epimerase activity"/>
    <property type="evidence" value="ECO:0007669"/>
    <property type="project" value="UniProtKB-EC"/>
</dbReference>
<dbReference type="GO" id="GO:0000166">
    <property type="term" value="F:nucleotide binding"/>
    <property type="evidence" value="ECO:0007669"/>
    <property type="project" value="UniProtKB-KW"/>
</dbReference>
<evidence type="ECO:0000256" key="4">
    <source>
        <dbReference type="ARBA" id="ARBA00022723"/>
    </source>
</evidence>
<dbReference type="PANTHER" id="PTHR13232">
    <property type="entry name" value="NAD(P)H-HYDRATE EPIMERASE"/>
    <property type="match status" value="1"/>
</dbReference>
<keyword evidence="4" id="KW-0479">Metal-binding</keyword>
<evidence type="ECO:0000256" key="1">
    <source>
        <dbReference type="ARBA" id="ARBA00000013"/>
    </source>
</evidence>
<dbReference type="InterPro" id="IPR004443">
    <property type="entry name" value="YjeF_N_dom"/>
</dbReference>
<comment type="catalytic activity">
    <reaction evidence="1">
        <text>(6R)-NADHX = (6S)-NADHX</text>
        <dbReference type="Rhea" id="RHEA:32215"/>
        <dbReference type="ChEBI" id="CHEBI:64074"/>
        <dbReference type="ChEBI" id="CHEBI:64075"/>
        <dbReference type="EC" id="5.1.99.6"/>
    </reaction>
</comment>
<dbReference type="PROSITE" id="PS51385">
    <property type="entry name" value="YJEF_N"/>
    <property type="match status" value="1"/>
</dbReference>
<dbReference type="AlphaFoldDB" id="A0A9P8PK72"/>
<dbReference type="GO" id="GO:0046872">
    <property type="term" value="F:metal ion binding"/>
    <property type="evidence" value="ECO:0007669"/>
    <property type="project" value="UniProtKB-KW"/>
</dbReference>
<proteinExistence type="predicted"/>
<evidence type="ECO:0000256" key="6">
    <source>
        <dbReference type="ARBA" id="ARBA00022857"/>
    </source>
</evidence>
<evidence type="ECO:0000256" key="9">
    <source>
        <dbReference type="ARBA" id="ARBA00023235"/>
    </source>
</evidence>
<keyword evidence="7" id="KW-0630">Potassium</keyword>
<dbReference type="InterPro" id="IPR036652">
    <property type="entry name" value="YjeF_N_dom_sf"/>
</dbReference>
<dbReference type="OrthoDB" id="10064708at2759"/>
<dbReference type="PANTHER" id="PTHR13232:SF10">
    <property type="entry name" value="NAD(P)H-HYDRATE EPIMERASE"/>
    <property type="match status" value="1"/>
</dbReference>
<reference evidence="11" key="1">
    <citation type="journal article" date="2021" name="Open Biol.">
        <title>Shared evolutionary footprints suggest mitochondrial oxidative damage underlies multiple complex I losses in fungi.</title>
        <authorList>
            <person name="Schikora-Tamarit M.A."/>
            <person name="Marcet-Houben M."/>
            <person name="Nosek J."/>
            <person name="Gabaldon T."/>
        </authorList>
    </citation>
    <scope>NUCLEOTIDE SEQUENCE</scope>
    <source>
        <strain evidence="11">CBS6341</strain>
    </source>
</reference>
<name>A0A9P8PK72_9ASCO</name>
<keyword evidence="6" id="KW-0521">NADP</keyword>
<gene>
    <name evidence="11" type="ORF">WICMUC_004044</name>
</gene>
<evidence type="ECO:0000256" key="8">
    <source>
        <dbReference type="ARBA" id="ARBA00023027"/>
    </source>
</evidence>
<dbReference type="EC" id="5.1.99.6" evidence="3"/>
<dbReference type="Proteomes" id="UP000769528">
    <property type="component" value="Unassembled WGS sequence"/>
</dbReference>
<evidence type="ECO:0000259" key="10">
    <source>
        <dbReference type="PROSITE" id="PS51385"/>
    </source>
</evidence>
<sequence>MKMELAGLSVAEATFKSFPLLKDVLIIAGPGNNGGDGLVAARHLKLWGYNPKVYYPKSSQKDLFKGLQTQLKNLDVEFVQDINGFEKFQLIIDAIFGFSFKSGEIREPFKSIIEGINNVPSIPILSVDIPSGWDVEKGFVKGGIREPDVLISLTAPKPVANHLDLGKTQHFVGGRFIGKEFAERYGIEIYNYKGYDQTVKL</sequence>
<keyword evidence="5" id="KW-0547">Nucleotide-binding</keyword>
<evidence type="ECO:0000256" key="7">
    <source>
        <dbReference type="ARBA" id="ARBA00022958"/>
    </source>
</evidence>
<organism evidence="11 12">
    <name type="scientific">Wickerhamomyces mucosus</name>
    <dbReference type="NCBI Taxonomy" id="1378264"/>
    <lineage>
        <taxon>Eukaryota</taxon>
        <taxon>Fungi</taxon>
        <taxon>Dikarya</taxon>
        <taxon>Ascomycota</taxon>
        <taxon>Saccharomycotina</taxon>
        <taxon>Saccharomycetes</taxon>
        <taxon>Phaffomycetales</taxon>
        <taxon>Wickerhamomycetaceae</taxon>
        <taxon>Wickerhamomyces</taxon>
    </lineage>
</organism>
<dbReference type="EMBL" id="JAEUBF010001112">
    <property type="protein sequence ID" value="KAH3672822.1"/>
    <property type="molecule type" value="Genomic_DNA"/>
</dbReference>
<comment type="caution">
    <text evidence="11">The sequence shown here is derived from an EMBL/GenBank/DDBJ whole genome shotgun (WGS) entry which is preliminary data.</text>
</comment>
<evidence type="ECO:0000313" key="12">
    <source>
        <dbReference type="Proteomes" id="UP000769528"/>
    </source>
</evidence>
<evidence type="ECO:0000256" key="5">
    <source>
        <dbReference type="ARBA" id="ARBA00022741"/>
    </source>
</evidence>
<protein>
    <recommendedName>
        <fullName evidence="3">NAD(P)H-hydrate epimerase</fullName>
        <ecNumber evidence="3">5.1.99.6</ecNumber>
    </recommendedName>
</protein>
<dbReference type="SUPFAM" id="SSF64153">
    <property type="entry name" value="YjeF N-terminal domain-like"/>
    <property type="match status" value="1"/>
</dbReference>
<dbReference type="GO" id="GO:0005739">
    <property type="term" value="C:mitochondrion"/>
    <property type="evidence" value="ECO:0007669"/>
    <property type="project" value="TreeGrafter"/>
</dbReference>
<keyword evidence="12" id="KW-1185">Reference proteome</keyword>
<dbReference type="Pfam" id="PF03853">
    <property type="entry name" value="YjeF_N"/>
    <property type="match status" value="1"/>
</dbReference>
<feature type="domain" description="YjeF N-terminal" evidence="10">
    <location>
        <begin position="1"/>
        <end position="189"/>
    </location>
</feature>
<reference evidence="11" key="2">
    <citation type="submission" date="2021-01" db="EMBL/GenBank/DDBJ databases">
        <authorList>
            <person name="Schikora-Tamarit M.A."/>
        </authorList>
    </citation>
    <scope>NUCLEOTIDE SEQUENCE</scope>
    <source>
        <strain evidence="11">CBS6341</strain>
    </source>
</reference>
<evidence type="ECO:0000256" key="3">
    <source>
        <dbReference type="ARBA" id="ARBA00012228"/>
    </source>
</evidence>
<evidence type="ECO:0000313" key="11">
    <source>
        <dbReference type="EMBL" id="KAH3672822.1"/>
    </source>
</evidence>
<dbReference type="InterPro" id="IPR032976">
    <property type="entry name" value="YJEFN_prot_NAXE-like"/>
</dbReference>
<comment type="catalytic activity">
    <reaction evidence="2">
        <text>(6R)-NADPHX = (6S)-NADPHX</text>
        <dbReference type="Rhea" id="RHEA:32227"/>
        <dbReference type="ChEBI" id="CHEBI:64076"/>
        <dbReference type="ChEBI" id="CHEBI:64077"/>
        <dbReference type="EC" id="5.1.99.6"/>
    </reaction>
</comment>
<dbReference type="Gene3D" id="3.40.50.10260">
    <property type="entry name" value="YjeF N-terminal domain"/>
    <property type="match status" value="1"/>
</dbReference>
<dbReference type="NCBIfam" id="TIGR00197">
    <property type="entry name" value="yjeF_nterm"/>
    <property type="match status" value="1"/>
</dbReference>
<accession>A0A9P8PK72</accession>
<evidence type="ECO:0000256" key="2">
    <source>
        <dbReference type="ARBA" id="ARBA00000909"/>
    </source>
</evidence>
<keyword evidence="9" id="KW-0413">Isomerase</keyword>